<reference evidence="2" key="1">
    <citation type="submission" date="2020-07" db="EMBL/GenBank/DDBJ databases">
        <title>Genome sequence and genetic diversity analysis of an under-domesticated orphan crop, white fonio (Digitaria exilis).</title>
        <authorList>
            <person name="Bennetzen J.L."/>
            <person name="Chen S."/>
            <person name="Ma X."/>
            <person name="Wang X."/>
            <person name="Yssel A.E.J."/>
            <person name="Chaluvadi S.R."/>
            <person name="Johnson M."/>
            <person name="Gangashetty P."/>
            <person name="Hamidou F."/>
            <person name="Sanogo M.D."/>
            <person name="Zwaenepoel A."/>
            <person name="Wallace J."/>
            <person name="Van De Peer Y."/>
            <person name="Van Deynze A."/>
        </authorList>
    </citation>
    <scope>NUCLEOTIDE SEQUENCE</scope>
    <source>
        <tissue evidence="2">Leaves</tissue>
    </source>
</reference>
<sequence>MLSCSYSHRKRPCSTAAATADWAALPPDILFTVFLKLGQHDIFCGADSVCTSWRRIALGEPALWRHVDMTKVLLCSMRRLAIILQKNMNRSAGQCESFSGGIRCDQSMLTYVVQRAPSLKSLCLLDYRHRINVVGAIKKLPLLECLKVAFFEPACFEKTFQSVCEACPRLKKLSLRHICLPWAYRNKENIEIHGGPLKYPIPVMHELRSLRLIFYGFTEKKLVAIIDSCPVLEYLHIAPCISDEKVQELQARYARLKIVSAHY</sequence>
<dbReference type="AlphaFoldDB" id="A0A835FTW3"/>
<gene>
    <name evidence="2" type="ORF">HU200_005049</name>
</gene>
<organism evidence="2 3">
    <name type="scientific">Digitaria exilis</name>
    <dbReference type="NCBI Taxonomy" id="1010633"/>
    <lineage>
        <taxon>Eukaryota</taxon>
        <taxon>Viridiplantae</taxon>
        <taxon>Streptophyta</taxon>
        <taxon>Embryophyta</taxon>
        <taxon>Tracheophyta</taxon>
        <taxon>Spermatophyta</taxon>
        <taxon>Magnoliopsida</taxon>
        <taxon>Liliopsida</taxon>
        <taxon>Poales</taxon>
        <taxon>Poaceae</taxon>
        <taxon>PACMAD clade</taxon>
        <taxon>Panicoideae</taxon>
        <taxon>Panicodae</taxon>
        <taxon>Paniceae</taxon>
        <taxon>Anthephorinae</taxon>
        <taxon>Digitaria</taxon>
    </lineage>
</organism>
<evidence type="ECO:0000313" key="3">
    <source>
        <dbReference type="Proteomes" id="UP000636709"/>
    </source>
</evidence>
<evidence type="ECO:0000313" key="2">
    <source>
        <dbReference type="EMBL" id="KAF8775000.1"/>
    </source>
</evidence>
<keyword evidence="3" id="KW-1185">Reference proteome</keyword>
<dbReference type="OrthoDB" id="691415at2759"/>
<dbReference type="PANTHER" id="PTHR38926:SF74">
    <property type="entry name" value="OS08G0193600 PROTEIN"/>
    <property type="match status" value="1"/>
</dbReference>
<evidence type="ECO:0000259" key="1">
    <source>
        <dbReference type="PROSITE" id="PS50181"/>
    </source>
</evidence>
<dbReference type="SUPFAM" id="SSF81383">
    <property type="entry name" value="F-box domain"/>
    <property type="match status" value="1"/>
</dbReference>
<comment type="caution">
    <text evidence="2">The sequence shown here is derived from an EMBL/GenBank/DDBJ whole genome shotgun (WGS) entry which is preliminary data.</text>
</comment>
<dbReference type="PROSITE" id="PS50181">
    <property type="entry name" value="FBOX"/>
    <property type="match status" value="1"/>
</dbReference>
<dbReference type="Proteomes" id="UP000636709">
    <property type="component" value="Unassembled WGS sequence"/>
</dbReference>
<name>A0A835FTW3_9POAL</name>
<dbReference type="InterPro" id="IPR036047">
    <property type="entry name" value="F-box-like_dom_sf"/>
</dbReference>
<dbReference type="PANTHER" id="PTHR38926">
    <property type="entry name" value="F-BOX DOMAIN CONTAINING PROTEIN, EXPRESSED"/>
    <property type="match status" value="1"/>
</dbReference>
<dbReference type="EMBL" id="JACEFO010000338">
    <property type="protein sequence ID" value="KAF8775000.1"/>
    <property type="molecule type" value="Genomic_DNA"/>
</dbReference>
<feature type="domain" description="F-box" evidence="1">
    <location>
        <begin position="19"/>
        <end position="67"/>
    </location>
</feature>
<dbReference type="Gene3D" id="3.80.10.10">
    <property type="entry name" value="Ribonuclease Inhibitor"/>
    <property type="match status" value="1"/>
</dbReference>
<dbReference type="Gene3D" id="1.20.1280.50">
    <property type="match status" value="1"/>
</dbReference>
<dbReference type="SUPFAM" id="SSF52047">
    <property type="entry name" value="RNI-like"/>
    <property type="match status" value="1"/>
</dbReference>
<dbReference type="Pfam" id="PF12937">
    <property type="entry name" value="F-box-like"/>
    <property type="match status" value="1"/>
</dbReference>
<dbReference type="InterPro" id="IPR001810">
    <property type="entry name" value="F-box_dom"/>
</dbReference>
<dbReference type="InterPro" id="IPR032675">
    <property type="entry name" value="LRR_dom_sf"/>
</dbReference>
<accession>A0A835FTW3</accession>
<proteinExistence type="predicted"/>
<protein>
    <recommendedName>
        <fullName evidence="1">F-box domain-containing protein</fullName>
    </recommendedName>
</protein>